<evidence type="ECO:0000256" key="1">
    <source>
        <dbReference type="ARBA" id="ARBA00009477"/>
    </source>
</evidence>
<dbReference type="GO" id="GO:0015562">
    <property type="term" value="F:efflux transmembrane transporter activity"/>
    <property type="evidence" value="ECO:0007669"/>
    <property type="project" value="TreeGrafter"/>
</dbReference>
<dbReference type="RefSeq" id="WP_338605382.1">
    <property type="nucleotide sequence ID" value="NZ_AP028679.1"/>
</dbReference>
<dbReference type="PANTHER" id="PTHR30469:SF15">
    <property type="entry name" value="HLYD FAMILY OF SECRETION PROTEINS"/>
    <property type="match status" value="1"/>
</dbReference>
<dbReference type="GO" id="GO:1990281">
    <property type="term" value="C:efflux pump complex"/>
    <property type="evidence" value="ECO:0007669"/>
    <property type="project" value="TreeGrafter"/>
</dbReference>
<dbReference type="Gene3D" id="2.40.420.20">
    <property type="match status" value="1"/>
</dbReference>
<dbReference type="InterPro" id="IPR058792">
    <property type="entry name" value="Beta-barrel_RND_2"/>
</dbReference>
<dbReference type="EMBL" id="AP028679">
    <property type="protein sequence ID" value="BEQ13628.1"/>
    <property type="molecule type" value="Genomic_DNA"/>
</dbReference>
<evidence type="ECO:0000259" key="5">
    <source>
        <dbReference type="Pfam" id="PF25975"/>
    </source>
</evidence>
<dbReference type="KEGG" id="dmp:FAK_06940"/>
<dbReference type="InterPro" id="IPR058625">
    <property type="entry name" value="MdtA-like_BSH"/>
</dbReference>
<dbReference type="Proteomes" id="UP001366166">
    <property type="component" value="Chromosome"/>
</dbReference>
<organism evidence="6 7">
    <name type="scientific">Desulfoferula mesophila</name>
    <dbReference type="NCBI Taxonomy" id="3058419"/>
    <lineage>
        <taxon>Bacteria</taxon>
        <taxon>Pseudomonadati</taxon>
        <taxon>Thermodesulfobacteriota</taxon>
        <taxon>Desulfarculia</taxon>
        <taxon>Desulfarculales</taxon>
        <taxon>Desulfarculaceae</taxon>
        <taxon>Desulfoferula</taxon>
    </lineage>
</organism>
<dbReference type="SUPFAM" id="SSF111369">
    <property type="entry name" value="HlyD-like secretion proteins"/>
    <property type="match status" value="1"/>
</dbReference>
<evidence type="ECO:0000313" key="6">
    <source>
        <dbReference type="EMBL" id="BEQ13628.1"/>
    </source>
</evidence>
<feature type="domain" description="CzcB-like C-terminal circularly permuted SH3-like" evidence="5">
    <location>
        <begin position="298"/>
        <end position="348"/>
    </location>
</feature>
<dbReference type="Pfam" id="PF25917">
    <property type="entry name" value="BSH_RND"/>
    <property type="match status" value="1"/>
</dbReference>
<evidence type="ECO:0000313" key="7">
    <source>
        <dbReference type="Proteomes" id="UP001366166"/>
    </source>
</evidence>
<evidence type="ECO:0000259" key="3">
    <source>
        <dbReference type="Pfam" id="PF25917"/>
    </source>
</evidence>
<gene>
    <name evidence="6" type="ORF">FAK_06940</name>
</gene>
<reference evidence="7" key="1">
    <citation type="journal article" date="2023" name="Arch. Microbiol.">
        <title>Desulfoferula mesophilus gen. nov. sp. nov., a mesophilic sulfate-reducing bacterium isolated from a brackish lake sediment.</title>
        <authorList>
            <person name="Watanabe T."/>
            <person name="Yabe T."/>
            <person name="Tsuji J.M."/>
            <person name="Fukui M."/>
        </authorList>
    </citation>
    <scope>NUCLEOTIDE SEQUENCE [LARGE SCALE GENOMIC DNA]</scope>
    <source>
        <strain evidence="7">12FAK</strain>
    </source>
</reference>
<feature type="domain" description="CusB-like beta-barrel" evidence="4">
    <location>
        <begin position="221"/>
        <end position="288"/>
    </location>
</feature>
<comment type="similarity">
    <text evidence="1">Belongs to the membrane fusion protein (MFP) (TC 8.A.1) family.</text>
</comment>
<dbReference type="PANTHER" id="PTHR30469">
    <property type="entry name" value="MULTIDRUG RESISTANCE PROTEIN MDTA"/>
    <property type="match status" value="1"/>
</dbReference>
<dbReference type="Pfam" id="PF25975">
    <property type="entry name" value="CzcB_C"/>
    <property type="match status" value="1"/>
</dbReference>
<sequence>MPRNKLKLITVLAGCLALVVLILYTGGFLDLGKIAPGRVEAQTTAAPQGEVVKARRVELPINYPAVGTLRPISEIKVESRVPGRILSLKAEPGQMVKQNQELVVLDSREYQAKLEQARQALIETQAAVQLARSEHQRIKRLLAGQAATQRQMEQATEALDGALARQAQAQRGVEQAKVALDYTRVTAPVPGRVLKRLAEPGDLALPGRPLLIMEAGRGLRLEALVPERLVSRVSPGQELTVELPAQDRRLVAKVEQIVPSADPATRTFVVKANLPEAPELFAGMYGRLLIPVGRRPAVLIPAAAVQMVGQLEMVTVKHDGAWQRAMITTGRRQGADVEALSGLRGGEELHIPAGGHAR</sequence>
<dbReference type="AlphaFoldDB" id="A0AAU9E932"/>
<dbReference type="Gene3D" id="2.40.30.170">
    <property type="match status" value="1"/>
</dbReference>
<keyword evidence="7" id="KW-1185">Reference proteome</keyword>
<dbReference type="Gene3D" id="1.10.287.470">
    <property type="entry name" value="Helix hairpin bin"/>
    <property type="match status" value="1"/>
</dbReference>
<feature type="coiled-coil region" evidence="2">
    <location>
        <begin position="107"/>
        <end position="134"/>
    </location>
</feature>
<evidence type="ECO:0000256" key="2">
    <source>
        <dbReference type="SAM" id="Coils"/>
    </source>
</evidence>
<keyword evidence="2" id="KW-0175">Coiled coil</keyword>
<dbReference type="Pfam" id="PF25954">
    <property type="entry name" value="Beta-barrel_RND_2"/>
    <property type="match status" value="1"/>
</dbReference>
<evidence type="ECO:0000259" key="4">
    <source>
        <dbReference type="Pfam" id="PF25954"/>
    </source>
</evidence>
<name>A0AAU9E932_9BACT</name>
<proteinExistence type="inferred from homology"/>
<feature type="domain" description="Multidrug resistance protein MdtA-like barrel-sandwich hybrid" evidence="3">
    <location>
        <begin position="75"/>
        <end position="207"/>
    </location>
</feature>
<protein>
    <submittedName>
        <fullName evidence="6">RND transporter</fullName>
    </submittedName>
</protein>
<dbReference type="NCBIfam" id="TIGR01730">
    <property type="entry name" value="RND_mfp"/>
    <property type="match status" value="1"/>
</dbReference>
<dbReference type="InterPro" id="IPR006143">
    <property type="entry name" value="RND_pump_MFP"/>
</dbReference>
<dbReference type="InterPro" id="IPR058649">
    <property type="entry name" value="CzcB_C"/>
</dbReference>
<accession>A0AAU9E932</accession>
<dbReference type="Gene3D" id="2.40.50.100">
    <property type="match status" value="1"/>
</dbReference>